<reference evidence="4 5" key="1">
    <citation type="journal article" date="2021" name="Arch. Microbiol.">
        <title>Myceligenerans indicum sp. nov., an actinobacterium isolated from mangrove sediment of Sundarbans, India.</title>
        <authorList>
            <person name="Asha K."/>
            <person name="Bhadury P."/>
        </authorList>
    </citation>
    <scope>NUCLEOTIDE SEQUENCE [LARGE SCALE GENOMIC DNA]</scope>
    <source>
        <strain evidence="4 5">I2</strain>
    </source>
</reference>
<dbReference type="InterPro" id="IPR029056">
    <property type="entry name" value="Ribokinase-like"/>
</dbReference>
<keyword evidence="2" id="KW-0418">Kinase</keyword>
<name>A0ABS1LR50_9MICO</name>
<dbReference type="Gene3D" id="3.40.1190.20">
    <property type="match status" value="1"/>
</dbReference>
<dbReference type="EMBL" id="JABBYC010000079">
    <property type="protein sequence ID" value="MBL0888762.1"/>
    <property type="molecule type" value="Genomic_DNA"/>
</dbReference>
<dbReference type="Proteomes" id="UP000675409">
    <property type="component" value="Unassembled WGS sequence"/>
</dbReference>
<dbReference type="SUPFAM" id="SSF53613">
    <property type="entry name" value="Ribokinase-like"/>
    <property type="match status" value="1"/>
</dbReference>
<evidence type="ECO:0000313" key="4">
    <source>
        <dbReference type="EMBL" id="MBL0888762.1"/>
    </source>
</evidence>
<dbReference type="RefSeq" id="WP_201851210.1">
    <property type="nucleotide sequence ID" value="NZ_JABBYC010000079.1"/>
</dbReference>
<keyword evidence="1" id="KW-0808">Transferase</keyword>
<organism evidence="4 5">
    <name type="scientific">Myceligenerans indicum</name>
    <dbReference type="NCBI Taxonomy" id="2593663"/>
    <lineage>
        <taxon>Bacteria</taxon>
        <taxon>Bacillati</taxon>
        <taxon>Actinomycetota</taxon>
        <taxon>Actinomycetes</taxon>
        <taxon>Micrococcales</taxon>
        <taxon>Promicromonosporaceae</taxon>
        <taxon>Myceligenerans</taxon>
    </lineage>
</organism>
<feature type="domain" description="Carbohydrate kinase PfkB" evidence="3">
    <location>
        <begin position="13"/>
        <end position="176"/>
    </location>
</feature>
<evidence type="ECO:0000313" key="5">
    <source>
        <dbReference type="Proteomes" id="UP000675409"/>
    </source>
</evidence>
<evidence type="ECO:0000256" key="2">
    <source>
        <dbReference type="ARBA" id="ARBA00022777"/>
    </source>
</evidence>
<sequence>MPSPESGLRRTCDAAIPTDTVRAALAARRTGALVVLNAAPSGRLPDDIWSQVDVLVVNEAEAVDLVGLTEGADLLPAGNEEAAPEALASSLLALVPAVVVALGGAGSLVVERSGSPVRTPAVEVHAVDTTGAGDTYCGVLAAALSRGATLPDATLSAGAAGALAVTRRGAQDAVPTAAEVETLATGRHVRP</sequence>
<dbReference type="InterPro" id="IPR011611">
    <property type="entry name" value="PfkB_dom"/>
</dbReference>
<comment type="caution">
    <text evidence="4">The sequence shown here is derived from an EMBL/GenBank/DDBJ whole genome shotgun (WGS) entry which is preliminary data.</text>
</comment>
<proteinExistence type="predicted"/>
<accession>A0ABS1LR50</accession>
<keyword evidence="5" id="KW-1185">Reference proteome</keyword>
<gene>
    <name evidence="4" type="ORF">HGK34_21200</name>
</gene>
<evidence type="ECO:0000256" key="1">
    <source>
        <dbReference type="ARBA" id="ARBA00022679"/>
    </source>
</evidence>
<evidence type="ECO:0000259" key="3">
    <source>
        <dbReference type="Pfam" id="PF00294"/>
    </source>
</evidence>
<dbReference type="PANTHER" id="PTHR10584">
    <property type="entry name" value="SUGAR KINASE"/>
    <property type="match status" value="1"/>
</dbReference>
<dbReference type="Pfam" id="PF00294">
    <property type="entry name" value="PfkB"/>
    <property type="match status" value="1"/>
</dbReference>
<dbReference type="PANTHER" id="PTHR10584:SF166">
    <property type="entry name" value="RIBOKINASE"/>
    <property type="match status" value="1"/>
</dbReference>
<protein>
    <recommendedName>
        <fullName evidence="3">Carbohydrate kinase PfkB domain-containing protein</fullName>
    </recommendedName>
</protein>